<proteinExistence type="predicted"/>
<evidence type="ECO:0000313" key="3">
    <source>
        <dbReference type="EMBL" id="CZT22233.1"/>
    </source>
</evidence>
<dbReference type="AlphaFoldDB" id="A0A2D3VLR4"/>
<dbReference type="RefSeq" id="XP_023629122.1">
    <property type="nucleotide sequence ID" value="XM_023773354.1"/>
</dbReference>
<name>A0A2D3VLR4_9PEZI</name>
<gene>
    <name evidence="3" type="ORF">RCC_08102</name>
</gene>
<feature type="compositionally biased region" description="Pro residues" evidence="1">
    <location>
        <begin position="1"/>
        <end position="11"/>
    </location>
</feature>
<keyword evidence="2" id="KW-1133">Transmembrane helix</keyword>
<sequence>MAVPHADPPPFAGGTHDDQDFTLPKSHHPPSFPVFLSFLFPLSSSPAALSQTKMSPQKSTAFLISSLNCGLQIASFVIGLTALITTIWYLGHFMGRPWGGLLCNMVEWSGTSVHPTPELLEFMETIGGAAALVFCGIALVVKTVAMETAQENGEEIWTVRKIIPLLLSSSLSGLVALNVTAVLIWAAGLGSLT</sequence>
<protein>
    <submittedName>
        <fullName evidence="3">Uncharacterized protein</fullName>
    </submittedName>
</protein>
<keyword evidence="2" id="KW-0472">Membrane</keyword>
<feature type="transmembrane region" description="Helical" evidence="2">
    <location>
        <begin position="162"/>
        <end position="187"/>
    </location>
</feature>
<keyword evidence="4" id="KW-1185">Reference proteome</keyword>
<organism evidence="3 4">
    <name type="scientific">Ramularia collo-cygni</name>
    <dbReference type="NCBI Taxonomy" id="112498"/>
    <lineage>
        <taxon>Eukaryota</taxon>
        <taxon>Fungi</taxon>
        <taxon>Dikarya</taxon>
        <taxon>Ascomycota</taxon>
        <taxon>Pezizomycotina</taxon>
        <taxon>Dothideomycetes</taxon>
        <taxon>Dothideomycetidae</taxon>
        <taxon>Mycosphaerellales</taxon>
        <taxon>Mycosphaerellaceae</taxon>
        <taxon>Ramularia</taxon>
    </lineage>
</organism>
<evidence type="ECO:0000313" key="4">
    <source>
        <dbReference type="Proteomes" id="UP000225277"/>
    </source>
</evidence>
<feature type="transmembrane region" description="Helical" evidence="2">
    <location>
        <begin position="31"/>
        <end position="49"/>
    </location>
</feature>
<evidence type="ECO:0000256" key="1">
    <source>
        <dbReference type="SAM" id="MobiDB-lite"/>
    </source>
</evidence>
<dbReference type="Proteomes" id="UP000225277">
    <property type="component" value="Unassembled WGS sequence"/>
</dbReference>
<dbReference type="EMBL" id="FJUY01000013">
    <property type="protein sequence ID" value="CZT22233.1"/>
    <property type="molecule type" value="Genomic_DNA"/>
</dbReference>
<evidence type="ECO:0000256" key="2">
    <source>
        <dbReference type="SAM" id="Phobius"/>
    </source>
</evidence>
<feature type="transmembrane region" description="Helical" evidence="2">
    <location>
        <begin position="122"/>
        <end position="141"/>
    </location>
</feature>
<feature type="transmembrane region" description="Helical" evidence="2">
    <location>
        <begin position="61"/>
        <end position="90"/>
    </location>
</feature>
<feature type="region of interest" description="Disordered" evidence="1">
    <location>
        <begin position="1"/>
        <end position="23"/>
    </location>
</feature>
<accession>A0A2D3VLR4</accession>
<keyword evidence="2" id="KW-0812">Transmembrane</keyword>
<reference evidence="3 4" key="1">
    <citation type="submission" date="2016-03" db="EMBL/GenBank/DDBJ databases">
        <authorList>
            <person name="Ploux O."/>
        </authorList>
    </citation>
    <scope>NUCLEOTIDE SEQUENCE [LARGE SCALE GENOMIC DNA]</scope>
    <source>
        <strain evidence="3 4">URUG2</strain>
    </source>
</reference>
<dbReference type="GeneID" id="35603202"/>